<dbReference type="EMBL" id="GL871299">
    <property type="protein sequence ID" value="EGC30806.1"/>
    <property type="molecule type" value="Genomic_DNA"/>
</dbReference>
<organism evidence="3 4">
    <name type="scientific">Dictyostelium purpureum</name>
    <name type="common">Slime mold</name>
    <dbReference type="NCBI Taxonomy" id="5786"/>
    <lineage>
        <taxon>Eukaryota</taxon>
        <taxon>Amoebozoa</taxon>
        <taxon>Evosea</taxon>
        <taxon>Eumycetozoa</taxon>
        <taxon>Dictyostelia</taxon>
        <taxon>Dictyosteliales</taxon>
        <taxon>Dictyosteliaceae</taxon>
        <taxon>Dictyostelium</taxon>
    </lineage>
</organism>
<dbReference type="InterPro" id="IPR037474">
    <property type="entry name" value="ScaA"/>
</dbReference>
<dbReference type="GO" id="GO:0005886">
    <property type="term" value="C:plasma membrane"/>
    <property type="evidence" value="ECO:0000318"/>
    <property type="project" value="GO_Central"/>
</dbReference>
<keyword evidence="4" id="KW-1185">Reference proteome</keyword>
<reference evidence="4" key="1">
    <citation type="journal article" date="2011" name="Genome Biol.">
        <title>Comparative genomics of the social amoebae Dictyostelium discoideum and Dictyostelium purpureum.</title>
        <authorList>
            <consortium name="US DOE Joint Genome Institute (JGI-PGF)"/>
            <person name="Sucgang R."/>
            <person name="Kuo A."/>
            <person name="Tian X."/>
            <person name="Salerno W."/>
            <person name="Parikh A."/>
            <person name="Feasley C.L."/>
            <person name="Dalin E."/>
            <person name="Tu H."/>
            <person name="Huang E."/>
            <person name="Barry K."/>
            <person name="Lindquist E."/>
            <person name="Shapiro H."/>
            <person name="Bruce D."/>
            <person name="Schmutz J."/>
            <person name="Salamov A."/>
            <person name="Fey P."/>
            <person name="Gaudet P."/>
            <person name="Anjard C."/>
            <person name="Babu M.M."/>
            <person name="Basu S."/>
            <person name="Bushmanova Y."/>
            <person name="van der Wel H."/>
            <person name="Katoh-Kurasawa M."/>
            <person name="Dinh C."/>
            <person name="Coutinho P.M."/>
            <person name="Saito T."/>
            <person name="Elias M."/>
            <person name="Schaap P."/>
            <person name="Kay R.R."/>
            <person name="Henrissat B."/>
            <person name="Eichinger L."/>
            <person name="Rivero F."/>
            <person name="Putnam N.H."/>
            <person name="West C.M."/>
            <person name="Loomis W.F."/>
            <person name="Chisholm R.L."/>
            <person name="Shaulsky G."/>
            <person name="Strassmann J.E."/>
            <person name="Queller D.C."/>
            <person name="Kuspa A."/>
            <person name="Grigoriev I.V."/>
        </authorList>
    </citation>
    <scope>NUCLEOTIDE SEQUENCE [LARGE SCALE GENOMIC DNA]</scope>
    <source>
        <strain evidence="4">QSDP1</strain>
    </source>
</reference>
<evidence type="ECO:0000256" key="2">
    <source>
        <dbReference type="SAM" id="MobiDB-lite"/>
    </source>
</evidence>
<proteinExistence type="predicted"/>
<accession>F0ZZ25</accession>
<dbReference type="GO" id="GO:0046579">
    <property type="term" value="P:positive regulation of Ras protein signal transduction"/>
    <property type="evidence" value="ECO:0000318"/>
    <property type="project" value="GO_Central"/>
</dbReference>
<dbReference type="eggNOG" id="ENOG502RBEJ">
    <property type="taxonomic scope" value="Eukaryota"/>
</dbReference>
<feature type="region of interest" description="Disordered" evidence="2">
    <location>
        <begin position="208"/>
        <end position="234"/>
    </location>
</feature>
<dbReference type="RefSeq" id="XP_003292673.1">
    <property type="nucleotide sequence ID" value="XM_003292625.1"/>
</dbReference>
<evidence type="ECO:0000313" key="3">
    <source>
        <dbReference type="EMBL" id="EGC30806.1"/>
    </source>
</evidence>
<gene>
    <name evidence="3" type="ORF">DICPUDRAFT_4465</name>
</gene>
<dbReference type="KEGG" id="dpp:DICPUDRAFT_4465"/>
<dbReference type="FunCoup" id="F0ZZ25">
    <property type="interactions" value="546"/>
</dbReference>
<feature type="coiled-coil region" evidence="1">
    <location>
        <begin position="362"/>
        <end position="397"/>
    </location>
</feature>
<dbReference type="OMA" id="NFFDYEQ"/>
<evidence type="ECO:0000256" key="1">
    <source>
        <dbReference type="SAM" id="Coils"/>
    </source>
</evidence>
<dbReference type="VEuPathDB" id="AmoebaDB:DICPUDRAFT_4465"/>
<dbReference type="AlphaFoldDB" id="F0ZZ25"/>
<dbReference type="GO" id="GO:1904515">
    <property type="term" value="P:positive regulation of TORC2 signaling"/>
    <property type="evidence" value="ECO:0000318"/>
    <property type="project" value="GO_Central"/>
</dbReference>
<protein>
    <submittedName>
        <fullName evidence="3">Uncharacterized protein</fullName>
    </submittedName>
</protein>
<dbReference type="SUPFAM" id="SSF48371">
    <property type="entry name" value="ARM repeat"/>
    <property type="match status" value="1"/>
</dbReference>
<evidence type="ECO:0000313" key="4">
    <source>
        <dbReference type="Proteomes" id="UP000001064"/>
    </source>
</evidence>
<feature type="non-terminal residue" evidence="3">
    <location>
        <position position="1"/>
    </location>
</feature>
<dbReference type="InterPro" id="IPR016024">
    <property type="entry name" value="ARM-type_fold"/>
</dbReference>
<dbReference type="GO" id="GO:0005829">
    <property type="term" value="C:cytosol"/>
    <property type="evidence" value="ECO:0000318"/>
    <property type="project" value="GO_Central"/>
</dbReference>
<dbReference type="GeneID" id="10508623"/>
<dbReference type="PANTHER" id="PTHR37516:SF2">
    <property type="match status" value="1"/>
</dbReference>
<dbReference type="PANTHER" id="PTHR37516">
    <property type="entry name" value="SCA1 COMPLEX SCAFFOLD PROTEIN SCAA"/>
    <property type="match status" value="1"/>
</dbReference>
<feature type="region of interest" description="Disordered" evidence="2">
    <location>
        <begin position="101"/>
        <end position="128"/>
    </location>
</feature>
<dbReference type="OrthoDB" id="17150at2759"/>
<name>F0ZZ25_DICPU</name>
<keyword evidence="1" id="KW-0175">Coiled coil</keyword>
<dbReference type="Proteomes" id="UP000001064">
    <property type="component" value="Unassembled WGS sequence"/>
</dbReference>
<sequence>MATQHQEANITKGGTYRRLLGRTRSTVSIFNAFDNPDQKTLKTAQQKQYTIPSQKPEDYLKKIKSRETTGEPVFLGNDGVFYDINYVPVFSHKIPEKGSLDSNNKIGGSTAADGSTLEETNGINGEEEEEEETLQEQLVHLNNSIPQIDEFENFFDYEQAFLDWKYAVDQIFEHIRLPVTTGRTYYRPKLSDFQKIYRGTSTFGDYRPSVSSFSNEGDDESKSDPLNSEIDDESQLTDTYNEFNLINKETLENSNEPWDSLLIPQEPQPIDYNTFEEYDEALMRWASVCSQLPIFSPHSSQLRDLIPIQSIAESQMNNISDIVVDNQKGKQGNDQSGQNQNQICIKSGINELHFMDMSYPQCNITREQELRLKQEKEQEEKERIRKQQRELSDLIARNSRVLSTASKPALIQCDDATKQLIQNQVIFALLQKREKAWRDSNEKTYVQPFIAKLHGTFQSPLSTSQQQSIFNLKNEGLRRTDLSAKLIQENCDCPTNKVGGQTVEFNVPYYDVYFEYSKLSDPSYQQSLSTNLKVFHYGGRHNHLFSWYHPLVPPEEHQKHKEEIDFIIMSQQRITKDKLNIQNISDILYGDMYLDKFSDLLDSSFSEDFDGGKSYATVITRSITPENIQDLLSLLESSKSPLFHAKLSHLVMYFFSGNKGSMILEKLITNKDVKNLSLLTYSFDFITEVPTELYPWSEETNQLVKLLLGDSIEVLWKLIFCYYYLNVIGKVLDIHVHLYYSKSIITQSKVSITHSIATLLQQNTPNILDKIFTGISHRSKSVSSFCLFILLQLMSNQEGLAVHNCLRAENSNLYGRVKKICDSKLKHVQFAARRLFSVFGKAPWVDFVYKEYNKEPEACLSVTDFIGNDEKRPSNLLLEMLLELFSNSLDRTIEAATASLPITNTSMSSMTTPPLSPVGSPPIGVSGSSFGSSTPNITIGIKNKFSFVLDGALFHHLLGFVIKNSKSSTYQMYVITSLLSKISKTHNHLGTIQVVTTVKSSQKKWGHPMLPLSPIDIRGMCSKMTDPTPGQYCYPIKTNMLSSIRHLLKFYPVFDVVKKEEDFYSRLLTFCKDGNSQDFNREAWCLLYQLMRHHTGTLESLSKENILSGFLETIGTSSHPTVICHSLHYITKMFNIAELESKNPKRSKQDLKLIEKDIKALNVLFKDKTLFIKVHMIYKKYKPEMSSKVEKDKKERGDGNKFGLAFIELAKFYNTLYTSTYCSKLLKDTLKKDEYREGLFDLSNMFQSPQQ</sequence>
<dbReference type="InParanoid" id="F0ZZ25"/>